<reference evidence="1 2" key="1">
    <citation type="submission" date="2017-02" db="EMBL/GenBank/DDBJ databases">
        <authorList>
            <person name="Peterson S.W."/>
        </authorList>
    </citation>
    <scope>NUCLEOTIDE SEQUENCE [LARGE SCALE GENOMIC DNA]</scope>
    <source>
        <strain evidence="1 2">DSM 22335</strain>
    </source>
</reference>
<evidence type="ECO:0000313" key="1">
    <source>
        <dbReference type="EMBL" id="SKA00919.1"/>
    </source>
</evidence>
<keyword evidence="2" id="KW-1185">Reference proteome</keyword>
<dbReference type="Gene3D" id="3.40.50.300">
    <property type="entry name" value="P-loop containing nucleotide triphosphate hydrolases"/>
    <property type="match status" value="1"/>
</dbReference>
<organism evidence="1 2">
    <name type="scientific">Sediminibacterium ginsengisoli</name>
    <dbReference type="NCBI Taxonomy" id="413434"/>
    <lineage>
        <taxon>Bacteria</taxon>
        <taxon>Pseudomonadati</taxon>
        <taxon>Bacteroidota</taxon>
        <taxon>Chitinophagia</taxon>
        <taxon>Chitinophagales</taxon>
        <taxon>Chitinophagaceae</taxon>
        <taxon>Sediminibacterium</taxon>
    </lineage>
</organism>
<dbReference type="SUPFAM" id="SSF53795">
    <property type="entry name" value="PEP carboxykinase-like"/>
    <property type="match status" value="1"/>
</dbReference>
<dbReference type="AlphaFoldDB" id="A0A1T4QB13"/>
<evidence type="ECO:0000313" key="2">
    <source>
        <dbReference type="Proteomes" id="UP000190888"/>
    </source>
</evidence>
<gene>
    <name evidence="1" type="ORF">SAMN04488132_10818</name>
</gene>
<name>A0A1T4QB13_9BACT</name>
<sequence>MYNYWAFGLRIHSDIAFPELLPFNFNGDADVIVQLGEVAIAGKGWNISADEFSFSIRDVAKYYVASGKTIVAEPLEQVDVTNVTALRPLRLYLLSTAFAAIITQRGQIPLHASAIEGREGLTLIAGDSGAGKSVTLATLSGLGHKIFSDDIIVMKKMPDAEDLLAFASYPMVKLWSDSLEKLQQDRFSDRSFPIKPGMDKYGIFFHDAFDRTGKQVKNIVLLKRKTEGPVTVTALTGKDAFAAIRNQLYRPMLVFTIEARMILMKTIAALIESCNIYEITRPEICDPFELATVILNITSENKTDTHHS</sequence>
<dbReference type="InterPro" id="IPR027417">
    <property type="entry name" value="P-loop_NTPase"/>
</dbReference>
<dbReference type="RefSeq" id="WP_078831964.1">
    <property type="nucleotide sequence ID" value="NZ_FUWH01000008.1"/>
</dbReference>
<protein>
    <recommendedName>
        <fullName evidence="3">HPr Serine kinase C-terminal domain-containing protein</fullName>
    </recommendedName>
</protein>
<dbReference type="EMBL" id="FUWH01000008">
    <property type="protein sequence ID" value="SKA00919.1"/>
    <property type="molecule type" value="Genomic_DNA"/>
</dbReference>
<proteinExistence type="predicted"/>
<dbReference type="OrthoDB" id="5430844at2"/>
<accession>A0A1T4QB13</accession>
<dbReference type="STRING" id="413434.SAMN04488132_10818"/>
<dbReference type="Proteomes" id="UP000190888">
    <property type="component" value="Unassembled WGS sequence"/>
</dbReference>
<evidence type="ECO:0008006" key="3">
    <source>
        <dbReference type="Google" id="ProtNLM"/>
    </source>
</evidence>